<dbReference type="Gene3D" id="3.40.50.150">
    <property type="entry name" value="Vaccinia Virus protein VP39"/>
    <property type="match status" value="1"/>
</dbReference>
<dbReference type="AlphaFoldDB" id="A0A5C6S4L0"/>
<dbReference type="RefSeq" id="WP_147165558.1">
    <property type="nucleotide sequence ID" value="NZ_VOOR01000002.1"/>
</dbReference>
<protein>
    <submittedName>
        <fullName evidence="5">Methyltransferase domain-containing protein</fullName>
    </submittedName>
</protein>
<dbReference type="Proteomes" id="UP000321580">
    <property type="component" value="Unassembled WGS sequence"/>
</dbReference>
<evidence type="ECO:0000313" key="6">
    <source>
        <dbReference type="Proteomes" id="UP000321580"/>
    </source>
</evidence>
<keyword evidence="1" id="KW-0597">Phosphoprotein</keyword>
<dbReference type="PANTHER" id="PTHR32183:SF6">
    <property type="entry name" value="CYSTEINE SULFINATE DESULFINASE_CYSTEINE DESULFURASE AND RELATED ENZYMES"/>
    <property type="match status" value="1"/>
</dbReference>
<dbReference type="SUPFAM" id="SSF53335">
    <property type="entry name" value="S-adenosyl-L-methionine-dependent methyltransferases"/>
    <property type="match status" value="1"/>
</dbReference>
<dbReference type="GO" id="GO:0008757">
    <property type="term" value="F:S-adenosylmethionine-dependent methyltransferase activity"/>
    <property type="evidence" value="ECO:0007669"/>
    <property type="project" value="InterPro"/>
</dbReference>
<keyword evidence="4" id="KW-0949">S-adenosyl-L-methionine</keyword>
<keyword evidence="3 5" id="KW-0808">Transferase</keyword>
<dbReference type="GO" id="GO:0032259">
    <property type="term" value="P:methylation"/>
    <property type="evidence" value="ECO:0007669"/>
    <property type="project" value="UniProtKB-KW"/>
</dbReference>
<evidence type="ECO:0000256" key="2">
    <source>
        <dbReference type="ARBA" id="ARBA00022603"/>
    </source>
</evidence>
<gene>
    <name evidence="5" type="ORF">FRY97_01045</name>
</gene>
<evidence type="ECO:0000256" key="3">
    <source>
        <dbReference type="ARBA" id="ARBA00022679"/>
    </source>
</evidence>
<reference evidence="5 6" key="1">
    <citation type="submission" date="2019-08" db="EMBL/GenBank/DDBJ databases">
        <title>Genome of Phaeodactylibacter luteus.</title>
        <authorList>
            <person name="Bowman J.P."/>
        </authorList>
    </citation>
    <scope>NUCLEOTIDE SEQUENCE [LARGE SCALE GENOMIC DNA]</scope>
    <source>
        <strain evidence="5 6">KCTC 42180</strain>
    </source>
</reference>
<dbReference type="InterPro" id="IPR008854">
    <property type="entry name" value="TPMT"/>
</dbReference>
<accession>A0A5C6S4L0</accession>
<organism evidence="5 6">
    <name type="scientific">Phaeodactylibacter luteus</name>
    <dbReference type="NCBI Taxonomy" id="1564516"/>
    <lineage>
        <taxon>Bacteria</taxon>
        <taxon>Pseudomonadati</taxon>
        <taxon>Bacteroidota</taxon>
        <taxon>Saprospiria</taxon>
        <taxon>Saprospirales</taxon>
        <taxon>Haliscomenobacteraceae</taxon>
        <taxon>Phaeodactylibacter</taxon>
    </lineage>
</organism>
<proteinExistence type="predicted"/>
<evidence type="ECO:0000256" key="1">
    <source>
        <dbReference type="ARBA" id="ARBA00022553"/>
    </source>
</evidence>
<dbReference type="Pfam" id="PF05724">
    <property type="entry name" value="TPMT"/>
    <property type="match status" value="1"/>
</dbReference>
<evidence type="ECO:0000313" key="5">
    <source>
        <dbReference type="EMBL" id="TXB69426.1"/>
    </source>
</evidence>
<sequence length="198" mass="22013">METELNAAYWENRYRNGDTPWDIGYPSPALVDYFSREVPISSRILIPGAGFGHEARWLGEQGYSSVYICDWSAEALQPLKATGLFPDEHLIAGDFFELSGQYDFIIEQTFFCALPPAKRAAYAAQCHRLLKPGGRLAGLLFNTVFPFDGPPFGGHRETYEALLQPLFHKVALSPCSGSIAPRAGRELFLEAQKQLPAI</sequence>
<dbReference type="PROSITE" id="PS51585">
    <property type="entry name" value="SAM_MT_TPMT"/>
    <property type="match status" value="1"/>
</dbReference>
<dbReference type="OrthoDB" id="9778208at2"/>
<keyword evidence="6" id="KW-1185">Reference proteome</keyword>
<dbReference type="InterPro" id="IPR029063">
    <property type="entry name" value="SAM-dependent_MTases_sf"/>
</dbReference>
<name>A0A5C6S4L0_9BACT</name>
<comment type="caution">
    <text evidence="5">The sequence shown here is derived from an EMBL/GenBank/DDBJ whole genome shotgun (WGS) entry which is preliminary data.</text>
</comment>
<keyword evidence="2 5" id="KW-0489">Methyltransferase</keyword>
<dbReference type="EMBL" id="VOOR01000002">
    <property type="protein sequence ID" value="TXB69426.1"/>
    <property type="molecule type" value="Genomic_DNA"/>
</dbReference>
<dbReference type="CDD" id="cd02440">
    <property type="entry name" value="AdoMet_MTases"/>
    <property type="match status" value="1"/>
</dbReference>
<dbReference type="PANTHER" id="PTHR32183">
    <property type="match status" value="1"/>
</dbReference>
<evidence type="ECO:0000256" key="4">
    <source>
        <dbReference type="ARBA" id="ARBA00022691"/>
    </source>
</evidence>